<dbReference type="Proteomes" id="UP000297716">
    <property type="component" value="Unassembled WGS sequence"/>
</dbReference>
<dbReference type="PANTHER" id="PTHR38797">
    <property type="entry name" value="NUCLEAR PORE COMPLEX PROTEIN NUP85-RELATED"/>
    <property type="match status" value="1"/>
</dbReference>
<sequence>MEPSLQSVGDIDLTPSERAIFNVLSATLQYPAKPQAKGVKLADDIYFFCNSLDEGDNVSETLWEVWSVVLDIAACIPPGHLWQDSLVLALDSLHKQDVAISKHDESLLWKDLPNLAFCVREKWSDPTCTGEDVSEEFTKWKNLNSFVARLTSTGFAPWLSLPTWQLRTAFEEPPVIGPARECRVWIASEWIIRCARPIFEDMTEGREELDESTARSLRTGPLCDDALPLSLERWQFWRKRFAELAGDGSGLGLDSVISRRSLDALNSMDAVCK</sequence>
<gene>
    <name evidence="1" type="ORF">E0Z10_g4079</name>
</gene>
<keyword evidence="2" id="KW-1185">Reference proteome</keyword>
<proteinExistence type="predicted"/>
<evidence type="ECO:0000313" key="2">
    <source>
        <dbReference type="Proteomes" id="UP000297716"/>
    </source>
</evidence>
<comment type="caution">
    <text evidence="1">The sequence shown here is derived from an EMBL/GenBank/DDBJ whole genome shotgun (WGS) entry which is preliminary data.</text>
</comment>
<evidence type="ECO:0000313" key="1">
    <source>
        <dbReference type="EMBL" id="TGJ84680.1"/>
    </source>
</evidence>
<dbReference type="EMBL" id="SKBN01000061">
    <property type="protein sequence ID" value="TGJ84680.1"/>
    <property type="molecule type" value="Genomic_DNA"/>
</dbReference>
<reference evidence="1 2" key="1">
    <citation type="submission" date="2019-03" db="EMBL/GenBank/DDBJ databases">
        <title>Draft genome sequence of Xylaria hypoxylon DSM 108379, a ubiquitous saprotrophic-parasitic fungi on hardwood.</title>
        <authorList>
            <person name="Buettner E."/>
            <person name="Leonhardt S."/>
            <person name="Gebauer A.M."/>
            <person name="Liers C."/>
            <person name="Hofrichter M."/>
            <person name="Kellner H."/>
        </authorList>
    </citation>
    <scope>NUCLEOTIDE SEQUENCE [LARGE SCALE GENOMIC DNA]</scope>
    <source>
        <strain evidence="1 2">DSM 108379</strain>
    </source>
</reference>
<dbReference type="OrthoDB" id="3350591at2759"/>
<dbReference type="InterPro" id="IPR053204">
    <property type="entry name" value="Oxopyrrolidines_Biosynth-assoc"/>
</dbReference>
<name>A0A4Z0YZN7_9PEZI</name>
<dbReference type="InterPro" id="IPR022085">
    <property type="entry name" value="OpdG"/>
</dbReference>
<dbReference type="AlphaFoldDB" id="A0A4Z0YZN7"/>
<organism evidence="1 2">
    <name type="scientific">Xylaria hypoxylon</name>
    <dbReference type="NCBI Taxonomy" id="37992"/>
    <lineage>
        <taxon>Eukaryota</taxon>
        <taxon>Fungi</taxon>
        <taxon>Dikarya</taxon>
        <taxon>Ascomycota</taxon>
        <taxon>Pezizomycotina</taxon>
        <taxon>Sordariomycetes</taxon>
        <taxon>Xylariomycetidae</taxon>
        <taxon>Xylariales</taxon>
        <taxon>Xylariaceae</taxon>
        <taxon>Xylaria</taxon>
    </lineage>
</organism>
<dbReference type="STRING" id="37992.A0A4Z0YZN7"/>
<dbReference type="Pfam" id="PF12311">
    <property type="entry name" value="DUF3632"/>
    <property type="match status" value="1"/>
</dbReference>
<accession>A0A4Z0YZN7</accession>
<protein>
    <submittedName>
        <fullName evidence="1">Uncharacterized protein</fullName>
    </submittedName>
</protein>
<dbReference type="PANTHER" id="PTHR38797:SF4">
    <property type="entry name" value="NUCLEAR PORE COMPLEX PROTEIN NUP85"/>
    <property type="match status" value="1"/>
</dbReference>